<keyword evidence="5" id="KW-1185">Reference proteome</keyword>
<dbReference type="GO" id="GO:0008270">
    <property type="term" value="F:zinc ion binding"/>
    <property type="evidence" value="ECO:0007669"/>
    <property type="project" value="UniProtKB-KW"/>
</dbReference>
<dbReference type="PROSITE" id="PS50157">
    <property type="entry name" value="ZINC_FINGER_C2H2_2"/>
    <property type="match status" value="1"/>
</dbReference>
<evidence type="ECO:0000256" key="1">
    <source>
        <dbReference type="PROSITE-ProRule" id="PRU00042"/>
    </source>
</evidence>
<evidence type="ECO:0000259" key="3">
    <source>
        <dbReference type="PROSITE" id="PS50157"/>
    </source>
</evidence>
<feature type="region of interest" description="Disordered" evidence="2">
    <location>
        <begin position="37"/>
        <end position="98"/>
    </location>
</feature>
<sequence length="98" mass="11238">MGKAKETFNPSQKRSYSCDANDSCTLTFSTVKKLRQHTRSFKHAPSKKARISSRPVLFQQEVEATQEDDSILSDGDEWMEDQYTSDMDQDDNRTGKLI</sequence>
<reference evidence="4 5" key="1">
    <citation type="submission" date="2014-09" db="EMBL/GenBank/DDBJ databases">
        <authorList>
            <person name="Ellenberger Sabrina"/>
        </authorList>
    </citation>
    <scope>NUCLEOTIDE SEQUENCE [LARGE SCALE GENOMIC DNA]</scope>
    <source>
        <strain evidence="4 5">CBS 412.66</strain>
    </source>
</reference>
<organism evidence="4 5">
    <name type="scientific">Parasitella parasitica</name>
    <dbReference type="NCBI Taxonomy" id="35722"/>
    <lineage>
        <taxon>Eukaryota</taxon>
        <taxon>Fungi</taxon>
        <taxon>Fungi incertae sedis</taxon>
        <taxon>Mucoromycota</taxon>
        <taxon>Mucoromycotina</taxon>
        <taxon>Mucoromycetes</taxon>
        <taxon>Mucorales</taxon>
        <taxon>Mucorineae</taxon>
        <taxon>Mucoraceae</taxon>
        <taxon>Parasitella</taxon>
    </lineage>
</organism>
<proteinExistence type="predicted"/>
<dbReference type="EMBL" id="LN733114">
    <property type="protein sequence ID" value="CEP16352.1"/>
    <property type="molecule type" value="Genomic_DNA"/>
</dbReference>
<dbReference type="Proteomes" id="UP000054107">
    <property type="component" value="Unassembled WGS sequence"/>
</dbReference>
<feature type="region of interest" description="Disordered" evidence="2">
    <location>
        <begin position="1"/>
        <end position="21"/>
    </location>
</feature>
<evidence type="ECO:0000256" key="2">
    <source>
        <dbReference type="SAM" id="MobiDB-lite"/>
    </source>
</evidence>
<name>A0A0B7NFZ7_9FUNG</name>
<keyword evidence="1" id="KW-0863">Zinc-finger</keyword>
<gene>
    <name evidence="4" type="primary">PARPA_10615.1 scaffold 41491</name>
</gene>
<dbReference type="InterPro" id="IPR013087">
    <property type="entry name" value="Znf_C2H2_type"/>
</dbReference>
<accession>A0A0B7NFZ7</accession>
<keyword evidence="1" id="KW-0479">Metal-binding</keyword>
<feature type="compositionally biased region" description="Basic residues" evidence="2">
    <location>
        <begin position="37"/>
        <end position="51"/>
    </location>
</feature>
<evidence type="ECO:0000313" key="5">
    <source>
        <dbReference type="Proteomes" id="UP000054107"/>
    </source>
</evidence>
<dbReference type="OrthoDB" id="2287023at2759"/>
<dbReference type="AlphaFoldDB" id="A0A0B7NFZ7"/>
<protein>
    <recommendedName>
        <fullName evidence="3">C2H2-type domain-containing protein</fullName>
    </recommendedName>
</protein>
<feature type="compositionally biased region" description="Polar residues" evidence="2">
    <location>
        <begin position="8"/>
        <end position="21"/>
    </location>
</feature>
<feature type="domain" description="C2H2-type" evidence="3">
    <location>
        <begin position="16"/>
        <end position="48"/>
    </location>
</feature>
<keyword evidence="1" id="KW-0862">Zinc</keyword>
<feature type="compositionally biased region" description="Acidic residues" evidence="2">
    <location>
        <begin position="64"/>
        <end position="80"/>
    </location>
</feature>
<evidence type="ECO:0000313" key="4">
    <source>
        <dbReference type="EMBL" id="CEP16352.1"/>
    </source>
</evidence>